<evidence type="ECO:0000313" key="2">
    <source>
        <dbReference type="EMBL" id="SFS18210.1"/>
    </source>
</evidence>
<name>A0AA94L0K3_9MICO</name>
<reference evidence="2 3" key="1">
    <citation type="submission" date="2016-10" db="EMBL/GenBank/DDBJ databases">
        <authorList>
            <person name="Varghese N."/>
            <person name="Submissions S."/>
        </authorList>
    </citation>
    <scope>NUCLEOTIDE SEQUENCE [LARGE SCALE GENOMIC DNA]</scope>
    <source>
        <strain evidence="2 3">IAM 15147</strain>
    </source>
</reference>
<accession>A0AA94L0K3</accession>
<protein>
    <submittedName>
        <fullName evidence="2">Uncharacterized protein</fullName>
    </submittedName>
</protein>
<organism evidence="2 3">
    <name type="scientific">Agrococcus baldri</name>
    <dbReference type="NCBI Taxonomy" id="153730"/>
    <lineage>
        <taxon>Bacteria</taxon>
        <taxon>Bacillati</taxon>
        <taxon>Actinomycetota</taxon>
        <taxon>Actinomycetes</taxon>
        <taxon>Micrococcales</taxon>
        <taxon>Microbacteriaceae</taxon>
        <taxon>Agrococcus</taxon>
    </lineage>
</organism>
<proteinExistence type="predicted"/>
<evidence type="ECO:0000313" key="3">
    <source>
        <dbReference type="Proteomes" id="UP000198506"/>
    </source>
</evidence>
<sequence length="110" mass="11711">MSQTLVPERRSIARTTDGGRSAVTWSSPSEDLWVASRSDAGGAHFLGFIERSLDLFHAVDGQGVGLGRHSRVDDARQAVLASDRAVAASAPESWSAAGAPVLAVRDLRRR</sequence>
<dbReference type="RefSeq" id="WP_092919357.1">
    <property type="nucleotide sequence ID" value="NZ_FOZN01000004.1"/>
</dbReference>
<dbReference type="Proteomes" id="UP000198506">
    <property type="component" value="Unassembled WGS sequence"/>
</dbReference>
<feature type="region of interest" description="Disordered" evidence="1">
    <location>
        <begin position="1"/>
        <end position="23"/>
    </location>
</feature>
<comment type="caution">
    <text evidence="2">The sequence shown here is derived from an EMBL/GenBank/DDBJ whole genome shotgun (WGS) entry which is preliminary data.</text>
</comment>
<dbReference type="AlphaFoldDB" id="A0AA94L0K3"/>
<keyword evidence="3" id="KW-1185">Reference proteome</keyword>
<evidence type="ECO:0000256" key="1">
    <source>
        <dbReference type="SAM" id="MobiDB-lite"/>
    </source>
</evidence>
<gene>
    <name evidence="2" type="ORF">SAMN04487783_2569</name>
</gene>
<dbReference type="EMBL" id="FOZN01000004">
    <property type="protein sequence ID" value="SFS18210.1"/>
    <property type="molecule type" value="Genomic_DNA"/>
</dbReference>